<dbReference type="InterPro" id="IPR035986">
    <property type="entry name" value="PKD_dom_sf"/>
</dbReference>
<dbReference type="Pfam" id="PF07995">
    <property type="entry name" value="GSDH"/>
    <property type="match status" value="1"/>
</dbReference>
<gene>
    <name evidence="2" type="ORF">BCR44DRAFT_331591</name>
</gene>
<reference evidence="2 3" key="1">
    <citation type="submission" date="2016-07" db="EMBL/GenBank/DDBJ databases">
        <title>Pervasive Adenine N6-methylation of Active Genes in Fungi.</title>
        <authorList>
            <consortium name="DOE Joint Genome Institute"/>
            <person name="Mondo S.J."/>
            <person name="Dannebaum R.O."/>
            <person name="Kuo R.C."/>
            <person name="Labutti K."/>
            <person name="Haridas S."/>
            <person name="Kuo A."/>
            <person name="Salamov A."/>
            <person name="Ahrendt S.R."/>
            <person name="Lipzen A."/>
            <person name="Sullivan W."/>
            <person name="Andreopoulos W.B."/>
            <person name="Clum A."/>
            <person name="Lindquist E."/>
            <person name="Daum C."/>
            <person name="Ramamoorthy G.K."/>
            <person name="Gryganskyi A."/>
            <person name="Culley D."/>
            <person name="Magnuson J.K."/>
            <person name="James T.Y."/>
            <person name="O'Malley M.A."/>
            <person name="Stajich J.E."/>
            <person name="Spatafora J.W."/>
            <person name="Visel A."/>
            <person name="Grigoriev I.V."/>
        </authorList>
    </citation>
    <scope>NUCLEOTIDE SEQUENCE [LARGE SCALE GENOMIC DNA]</scope>
    <source>
        <strain evidence="2 3">PL171</strain>
    </source>
</reference>
<keyword evidence="3" id="KW-1185">Reference proteome</keyword>
<dbReference type="SMART" id="SM00089">
    <property type="entry name" value="PKD"/>
    <property type="match status" value="1"/>
</dbReference>
<dbReference type="InterPro" id="IPR011041">
    <property type="entry name" value="Quinoprot_gluc/sorb_DH_b-prop"/>
</dbReference>
<dbReference type="InterPro" id="IPR013783">
    <property type="entry name" value="Ig-like_fold"/>
</dbReference>
<comment type="caution">
    <text evidence="2">The sequence shown here is derived from an EMBL/GenBank/DDBJ whole genome shotgun (WGS) entry which is preliminary data.</text>
</comment>
<dbReference type="AlphaFoldDB" id="A0A1Y2HKW7"/>
<feature type="domain" description="PKD" evidence="1">
    <location>
        <begin position="389"/>
        <end position="473"/>
    </location>
</feature>
<sequence>MGKGGIIYTADNVEDQTVKVAADISTQVFNNFDKGLVGLAPHPDFPTNRHVYLSYARDGEIGGPVPIYNDLCPSGICFTSGAIARMTWDPDQEILTNLEEIIVDWCSGSTTHAMGDLRFDSQRNLIFSAGDNTFFSNALNFGENPPNRCPFGDPNDPESGGVMQCQTPAATSGKLLYIPLAELNAWTRGQPAPQMRELARGFRNPYRFAVDPATNGLYLGDVGFGEWEEINFIPPVGSGPVRNYGWPCFEGTLVQPSVQSRQFTRCEALYRNPETHSRAAFQYTHFDTQVGNAVTRAGGASAVTAIGFSSRDGFPVSYRNSLFWADYTRGGFWAVRRNATGLDWDNMQMMVDGMSQIVDITEGPDGALYVSQVWAGIVWRFNAASRERPVVRITPSVRSGSLPLTVQFSSAGTLDTTGGALTYAWDLDGSGQFAGPATPGATFTYTGAGPVTVSLRVRSSSAGNPTNVGTVQVFPGASLSGTLSFNVSDWAFAIGDNIRFSADIRTETNAVVPASNFQWQVLISHCYPGPECTNTANCHQHLVNAYAGVAAETLSAPDHEYPSDLEFILRVQHPTYPELVQTFTRRLQPNFVNAQVTTNPPGLDVILNIFRYTSPVTLPNLQNGELSLDALSPQMVCSASFT</sequence>
<evidence type="ECO:0000313" key="3">
    <source>
        <dbReference type="Proteomes" id="UP000193411"/>
    </source>
</evidence>
<accession>A0A1Y2HKW7</accession>
<organism evidence="2 3">
    <name type="scientific">Catenaria anguillulae PL171</name>
    <dbReference type="NCBI Taxonomy" id="765915"/>
    <lineage>
        <taxon>Eukaryota</taxon>
        <taxon>Fungi</taxon>
        <taxon>Fungi incertae sedis</taxon>
        <taxon>Blastocladiomycota</taxon>
        <taxon>Blastocladiomycetes</taxon>
        <taxon>Blastocladiales</taxon>
        <taxon>Catenariaceae</taxon>
        <taxon>Catenaria</taxon>
    </lineage>
</organism>
<dbReference type="Gene3D" id="2.60.40.10">
    <property type="entry name" value="Immunoglobulins"/>
    <property type="match status" value="1"/>
</dbReference>
<dbReference type="EMBL" id="MCFL01000023">
    <property type="protein sequence ID" value="ORZ35247.1"/>
    <property type="molecule type" value="Genomic_DNA"/>
</dbReference>
<dbReference type="PANTHER" id="PTHR19328:SF13">
    <property type="entry name" value="HIPL1 PROTEIN"/>
    <property type="match status" value="1"/>
</dbReference>
<dbReference type="PANTHER" id="PTHR19328">
    <property type="entry name" value="HEDGEHOG-INTERACTING PROTEIN"/>
    <property type="match status" value="1"/>
</dbReference>
<dbReference type="CDD" id="cd00146">
    <property type="entry name" value="PKD"/>
    <property type="match status" value="1"/>
</dbReference>
<dbReference type="PROSITE" id="PS50093">
    <property type="entry name" value="PKD"/>
    <property type="match status" value="1"/>
</dbReference>
<dbReference type="SUPFAM" id="SSF50952">
    <property type="entry name" value="Soluble quinoprotein glucose dehydrogenase"/>
    <property type="match status" value="1"/>
</dbReference>
<proteinExistence type="predicted"/>
<dbReference type="OrthoDB" id="10266706at2759"/>
<protein>
    <submittedName>
        <fullName evidence="2">Sorbosone dehydrogenase-domain-containing protein</fullName>
    </submittedName>
</protein>
<evidence type="ECO:0000313" key="2">
    <source>
        <dbReference type="EMBL" id="ORZ35247.1"/>
    </source>
</evidence>
<dbReference type="InterPro" id="IPR022409">
    <property type="entry name" value="PKD/Chitinase_dom"/>
</dbReference>
<dbReference type="Proteomes" id="UP000193411">
    <property type="component" value="Unassembled WGS sequence"/>
</dbReference>
<dbReference type="InterPro" id="IPR012938">
    <property type="entry name" value="Glc/Sorbosone_DH"/>
</dbReference>
<name>A0A1Y2HKW7_9FUNG</name>
<dbReference type="SUPFAM" id="SSF49299">
    <property type="entry name" value="PKD domain"/>
    <property type="match status" value="1"/>
</dbReference>
<dbReference type="InterPro" id="IPR011042">
    <property type="entry name" value="6-blade_b-propeller_TolB-like"/>
</dbReference>
<dbReference type="InterPro" id="IPR000601">
    <property type="entry name" value="PKD_dom"/>
</dbReference>
<dbReference type="Gene3D" id="2.120.10.30">
    <property type="entry name" value="TolB, C-terminal domain"/>
    <property type="match status" value="1"/>
</dbReference>
<dbReference type="STRING" id="765915.A0A1Y2HKW7"/>
<evidence type="ECO:0000259" key="1">
    <source>
        <dbReference type="PROSITE" id="PS50093"/>
    </source>
</evidence>